<evidence type="ECO:0000313" key="2">
    <source>
        <dbReference type="EMBL" id="KAK2035385.1"/>
    </source>
</evidence>
<protein>
    <submittedName>
        <fullName evidence="2">Uncharacterized protein</fullName>
    </submittedName>
</protein>
<accession>A0AAD9M9M0</accession>
<dbReference type="SUPFAM" id="SSF103473">
    <property type="entry name" value="MFS general substrate transporter"/>
    <property type="match status" value="1"/>
</dbReference>
<keyword evidence="1" id="KW-0812">Transmembrane</keyword>
<dbReference type="InterPro" id="IPR036259">
    <property type="entry name" value="MFS_trans_sf"/>
</dbReference>
<organism evidence="2 3">
    <name type="scientific">Colletotrichum zoysiae</name>
    <dbReference type="NCBI Taxonomy" id="1216348"/>
    <lineage>
        <taxon>Eukaryota</taxon>
        <taxon>Fungi</taxon>
        <taxon>Dikarya</taxon>
        <taxon>Ascomycota</taxon>
        <taxon>Pezizomycotina</taxon>
        <taxon>Sordariomycetes</taxon>
        <taxon>Hypocreomycetidae</taxon>
        <taxon>Glomerellales</taxon>
        <taxon>Glomerellaceae</taxon>
        <taxon>Colletotrichum</taxon>
        <taxon>Colletotrichum graminicola species complex</taxon>
    </lineage>
</organism>
<gene>
    <name evidence="2" type="ORF">LX32DRAFT_708389</name>
</gene>
<evidence type="ECO:0000313" key="3">
    <source>
        <dbReference type="Proteomes" id="UP001232148"/>
    </source>
</evidence>
<comment type="caution">
    <text evidence="2">The sequence shown here is derived from an EMBL/GenBank/DDBJ whole genome shotgun (WGS) entry which is preliminary data.</text>
</comment>
<dbReference type="Proteomes" id="UP001232148">
    <property type="component" value="Unassembled WGS sequence"/>
</dbReference>
<dbReference type="AlphaFoldDB" id="A0AAD9M9M0"/>
<keyword evidence="1" id="KW-0472">Membrane</keyword>
<sequence>MSHGLHDSGSRWRWHYSLEIGCAIISTCLYFRCYYPPSWKQLNVGGGTRLQLAKDLDIFGIFLFVSGCVQTILGLSTPALVPPRMFKDRRYFTLAVNALSASMIYLILYVSWPTITSQVFSRSSYVIAWSTSMLGISFFSGMALAGAFVAYIPKVRIQCHAVATVALLSLGYPWVHRDCHLDWRNIYLATTGHWPGFRFSGVLVWPELCFCTSRFRLNLGLAAKGEAAQVRRSSGPTGRPPSSIRGLALRCDQDGK</sequence>
<keyword evidence="3" id="KW-1185">Reference proteome</keyword>
<name>A0AAD9M9M0_9PEZI</name>
<feature type="transmembrane region" description="Helical" evidence="1">
    <location>
        <begin position="14"/>
        <end position="35"/>
    </location>
</feature>
<feature type="transmembrane region" description="Helical" evidence="1">
    <location>
        <begin position="124"/>
        <end position="149"/>
    </location>
</feature>
<keyword evidence="1" id="KW-1133">Transmembrane helix</keyword>
<feature type="transmembrane region" description="Helical" evidence="1">
    <location>
        <begin position="56"/>
        <end position="79"/>
    </location>
</feature>
<evidence type="ECO:0000256" key="1">
    <source>
        <dbReference type="SAM" id="Phobius"/>
    </source>
</evidence>
<proteinExistence type="predicted"/>
<feature type="transmembrane region" description="Helical" evidence="1">
    <location>
        <begin position="91"/>
        <end position="112"/>
    </location>
</feature>
<dbReference type="EMBL" id="MU842809">
    <property type="protein sequence ID" value="KAK2035385.1"/>
    <property type="molecule type" value="Genomic_DNA"/>
</dbReference>
<reference evidence="2" key="1">
    <citation type="submission" date="2021-06" db="EMBL/GenBank/DDBJ databases">
        <title>Comparative genomics, transcriptomics and evolutionary studies reveal genomic signatures of adaptation to plant cell wall in hemibiotrophic fungi.</title>
        <authorList>
            <consortium name="DOE Joint Genome Institute"/>
            <person name="Baroncelli R."/>
            <person name="Diaz J.F."/>
            <person name="Benocci T."/>
            <person name="Peng M."/>
            <person name="Battaglia E."/>
            <person name="Haridas S."/>
            <person name="Andreopoulos W."/>
            <person name="Labutti K."/>
            <person name="Pangilinan J."/>
            <person name="Floch G.L."/>
            <person name="Makela M.R."/>
            <person name="Henrissat B."/>
            <person name="Grigoriev I.V."/>
            <person name="Crouch J.A."/>
            <person name="De Vries R.P."/>
            <person name="Sukno S.A."/>
            <person name="Thon M.R."/>
        </authorList>
    </citation>
    <scope>NUCLEOTIDE SEQUENCE</scope>
    <source>
        <strain evidence="2">MAFF235873</strain>
    </source>
</reference>